<evidence type="ECO:0000313" key="2">
    <source>
        <dbReference type="Proteomes" id="UP000478052"/>
    </source>
</evidence>
<name>A0A6G0YZQ6_APHCR</name>
<keyword evidence="2" id="KW-1185">Reference proteome</keyword>
<dbReference type="Proteomes" id="UP000478052">
    <property type="component" value="Unassembled WGS sequence"/>
</dbReference>
<comment type="caution">
    <text evidence="1">The sequence shown here is derived from an EMBL/GenBank/DDBJ whole genome shotgun (WGS) entry which is preliminary data.</text>
</comment>
<feature type="non-terminal residue" evidence="1">
    <location>
        <position position="1"/>
    </location>
</feature>
<accession>A0A6G0YZQ6</accession>
<sequence>TLVVKIFNFYTHRISICVQHNLSKICFNFKLQEVKSKNFPIVFEKSRKTKKNYSKMNHCKYLKLSRNVYISVIYKKQDIRKGRKYVTQRIWQMFTKVWITEELPEDWKTSLI</sequence>
<dbReference type="EMBL" id="VUJU01001823">
    <property type="protein sequence ID" value="KAF0763688.1"/>
    <property type="molecule type" value="Genomic_DNA"/>
</dbReference>
<gene>
    <name evidence="1" type="ORF">FWK35_00003662</name>
</gene>
<dbReference type="AlphaFoldDB" id="A0A6G0YZQ6"/>
<evidence type="ECO:0000313" key="1">
    <source>
        <dbReference type="EMBL" id="KAF0763688.1"/>
    </source>
</evidence>
<protein>
    <submittedName>
        <fullName evidence="1">Uncharacterized protein</fullName>
    </submittedName>
</protein>
<feature type="non-terminal residue" evidence="1">
    <location>
        <position position="112"/>
    </location>
</feature>
<reference evidence="1 2" key="1">
    <citation type="submission" date="2019-08" db="EMBL/GenBank/DDBJ databases">
        <title>Whole genome of Aphis craccivora.</title>
        <authorList>
            <person name="Voronova N.V."/>
            <person name="Shulinski R.S."/>
            <person name="Bandarenka Y.V."/>
            <person name="Zhorov D.G."/>
            <person name="Warner D."/>
        </authorList>
    </citation>
    <scope>NUCLEOTIDE SEQUENCE [LARGE SCALE GENOMIC DNA]</scope>
    <source>
        <strain evidence="1">180601</strain>
        <tissue evidence="1">Whole Body</tissue>
    </source>
</reference>
<organism evidence="1 2">
    <name type="scientific">Aphis craccivora</name>
    <name type="common">Cowpea aphid</name>
    <dbReference type="NCBI Taxonomy" id="307492"/>
    <lineage>
        <taxon>Eukaryota</taxon>
        <taxon>Metazoa</taxon>
        <taxon>Ecdysozoa</taxon>
        <taxon>Arthropoda</taxon>
        <taxon>Hexapoda</taxon>
        <taxon>Insecta</taxon>
        <taxon>Pterygota</taxon>
        <taxon>Neoptera</taxon>
        <taxon>Paraneoptera</taxon>
        <taxon>Hemiptera</taxon>
        <taxon>Sternorrhyncha</taxon>
        <taxon>Aphidomorpha</taxon>
        <taxon>Aphidoidea</taxon>
        <taxon>Aphididae</taxon>
        <taxon>Aphidini</taxon>
        <taxon>Aphis</taxon>
        <taxon>Aphis</taxon>
    </lineage>
</organism>
<proteinExistence type="predicted"/>